<dbReference type="EMBL" id="CP032152">
    <property type="protein sequence ID" value="QLL29790.1"/>
    <property type="molecule type" value="Genomic_DNA"/>
</dbReference>
<feature type="domain" description="CHAT" evidence="1">
    <location>
        <begin position="69"/>
        <end position="377"/>
    </location>
</feature>
<dbReference type="Pfam" id="PF12770">
    <property type="entry name" value="CHAT"/>
    <property type="match status" value="1"/>
</dbReference>
<sequence>MKHVCLEIYGGCLEQHSLRGRLLLGTETQVDAYGVYPVEFPAMPHLPRQYEQWRDAYHGYAKNTRLGASGNQITNIGTQQPNLLKEVQQNYKTLVTALGTWLNSTRINFLNQEQLNEQPSPFSEQTSFFGLGNFILPPPMNEVHRIFVQTDFVELWRYPWHEWTPIRQHSHLDVVFSPMVYQSLKSPSAQHERVRILAIFGANGDLDLKGDLAALMALPDVELHCLRSPQLSELYSLWCQPWDILFFAGHSQGNGIIINNAEEPLQIYRLYETLKTAVEKGLKLAIFNSCDSIPLGQFLIQLGLPHAIVMREAVPNIAAELFLKYFLQNFHGGADLYAAVAQARSQLRELSRCDDHLPGISALPLICRHPQARCLHWHHLRRSDASPVTVSVGDRPSSNASEFPNFLYWCRWQLELAQLRPQALQEDPGRWVTVMPKGVNHQTPQQNYQHALANLSHWACGVQQTTGGFPQQPELAFFFPALGAEARQCLPRVASRELLPHLESLVVEQRELPRIRAAFLIAQQYPNVSHLSTAFQILENTLRQATKPQLREALLAECQQFLKELDAELVRSVWDSTTGEHLQQFLQRLLYYPQQSNRLKLAIAAVLITARGRWAVEASNVALEIFRNSSYLEDAILASQCLHQAGMRQWEVVGRLERYLGLATVQSHQIALSGALGIVSPNHPQAIDTLELIIEQQAYDLETLMAAVRTLHRIAPEHPAVLATLRSLLAKAQETQDILGFYYGLAALDELQQPLTPYISTTVIPWVCQKIAVFKAQEEPYLMAPYTVLWYCSRHIPYQEFANFWQ</sequence>
<evidence type="ECO:0000313" key="2">
    <source>
        <dbReference type="EMBL" id="QLL29790.1"/>
    </source>
</evidence>
<reference evidence="3" key="1">
    <citation type="submission" date="2018-09" db="EMBL/GenBank/DDBJ databases">
        <title>Complete genome sequence of thermophilic cyanobacteria strain Thermosynechococcus elongatus PKUAC-SCTE542.</title>
        <authorList>
            <person name="Liang Y."/>
            <person name="Tang J."/>
            <person name="Daroch M."/>
        </authorList>
    </citation>
    <scope>NUCLEOTIDE SEQUENCE [LARGE SCALE GENOMIC DNA]</scope>
    <source>
        <strain evidence="3">E542</strain>
    </source>
</reference>
<dbReference type="InterPro" id="IPR024983">
    <property type="entry name" value="CHAT_dom"/>
</dbReference>
<evidence type="ECO:0000313" key="3">
    <source>
        <dbReference type="Proteomes" id="UP000261812"/>
    </source>
</evidence>
<evidence type="ECO:0000259" key="1">
    <source>
        <dbReference type="Pfam" id="PF12770"/>
    </source>
</evidence>
<dbReference type="KEGG" id="tsq:D3A95_02930"/>
<dbReference type="AlphaFoldDB" id="A0A7D6IQH6"/>
<dbReference type="RefSeq" id="WP_181496167.1">
    <property type="nucleotide sequence ID" value="NZ_CP032152.1"/>
</dbReference>
<accession>A0A7D6IQH6</accession>
<proteinExistence type="predicted"/>
<gene>
    <name evidence="2" type="ORF">D3A95_02930</name>
</gene>
<keyword evidence="3" id="KW-1185">Reference proteome</keyword>
<organism evidence="2 3">
    <name type="scientific">Thermosynechococcus sichuanensis E542</name>
    <dbReference type="NCBI Taxonomy" id="2016101"/>
    <lineage>
        <taxon>Bacteria</taxon>
        <taxon>Bacillati</taxon>
        <taxon>Cyanobacteriota</taxon>
        <taxon>Cyanophyceae</taxon>
        <taxon>Acaryochloridales</taxon>
        <taxon>Thermosynechococcaceae</taxon>
        <taxon>Thermosynechococcus</taxon>
        <taxon>Thermosynechococcus sichuanensis</taxon>
    </lineage>
</organism>
<name>A0A7D6IQH6_9CYAN</name>
<dbReference type="Proteomes" id="UP000261812">
    <property type="component" value="Chromosome"/>
</dbReference>
<protein>
    <submittedName>
        <fullName evidence="2">CHAT domain-containing protein</fullName>
    </submittedName>
</protein>